<dbReference type="InterPro" id="IPR029071">
    <property type="entry name" value="Ubiquitin-like_domsf"/>
</dbReference>
<comment type="caution">
    <text evidence="4">The sequence shown here is derived from an EMBL/GenBank/DDBJ whole genome shotgun (WGS) entry which is preliminary data.</text>
</comment>
<dbReference type="PROSITE" id="PS50053">
    <property type="entry name" value="UBIQUITIN_2"/>
    <property type="match status" value="1"/>
</dbReference>
<evidence type="ECO:0000313" key="4">
    <source>
        <dbReference type="EMBL" id="KAF9615648.1"/>
    </source>
</evidence>
<keyword evidence="2" id="KW-0472">Membrane</keyword>
<dbReference type="SMART" id="SM00213">
    <property type="entry name" value="UBQ"/>
    <property type="match status" value="1"/>
</dbReference>
<evidence type="ECO:0000256" key="1">
    <source>
        <dbReference type="SAM" id="MobiDB-lite"/>
    </source>
</evidence>
<evidence type="ECO:0000256" key="2">
    <source>
        <dbReference type="SAM" id="Phobius"/>
    </source>
</evidence>
<dbReference type="AlphaFoldDB" id="A0A835IFJ0"/>
<evidence type="ECO:0000313" key="5">
    <source>
        <dbReference type="Proteomes" id="UP000631114"/>
    </source>
</evidence>
<keyword evidence="5" id="KW-1185">Reference proteome</keyword>
<dbReference type="Proteomes" id="UP000631114">
    <property type="component" value="Unassembled WGS sequence"/>
</dbReference>
<feature type="transmembrane region" description="Helical" evidence="2">
    <location>
        <begin position="30"/>
        <end position="49"/>
    </location>
</feature>
<dbReference type="SUPFAM" id="SSF54236">
    <property type="entry name" value="Ubiquitin-like"/>
    <property type="match status" value="1"/>
</dbReference>
<dbReference type="Gene3D" id="3.10.20.90">
    <property type="entry name" value="Phosphatidylinositol 3-kinase Catalytic Subunit, Chain A, domain 1"/>
    <property type="match status" value="1"/>
</dbReference>
<dbReference type="PANTHER" id="PTHR47725">
    <property type="entry name" value="OS03G0364000 PROTEIN"/>
    <property type="match status" value="1"/>
</dbReference>
<organism evidence="4 5">
    <name type="scientific">Coptis chinensis</name>
    <dbReference type="NCBI Taxonomy" id="261450"/>
    <lineage>
        <taxon>Eukaryota</taxon>
        <taxon>Viridiplantae</taxon>
        <taxon>Streptophyta</taxon>
        <taxon>Embryophyta</taxon>
        <taxon>Tracheophyta</taxon>
        <taxon>Spermatophyta</taxon>
        <taxon>Magnoliopsida</taxon>
        <taxon>Ranunculales</taxon>
        <taxon>Ranunculaceae</taxon>
        <taxon>Coptidoideae</taxon>
        <taxon>Coptis</taxon>
    </lineage>
</organism>
<feature type="region of interest" description="Disordered" evidence="1">
    <location>
        <begin position="338"/>
        <end position="385"/>
    </location>
</feature>
<dbReference type="PANTHER" id="PTHR47725:SF2">
    <property type="entry name" value="UBIQUITIN-LIKE DOMAIN-CONTAINING PROTEIN"/>
    <property type="match status" value="1"/>
</dbReference>
<dbReference type="InterPro" id="IPR000626">
    <property type="entry name" value="Ubiquitin-like_dom"/>
</dbReference>
<accession>A0A835IFJ0</accession>
<proteinExistence type="predicted"/>
<keyword evidence="2" id="KW-1133">Transmembrane helix</keyword>
<sequence length="486" mass="53730">MDVDSFNDIKEDGRISIEVEEGGVERQRNAAILCLSLSMFMSLVSAMYIRVKREKTTYFLQCDPTETVLDIKHKLFGLIDKPVSDQRLVLVATAEVLDDAKTLADQKVENDAVVALTLRKGGRGKSLKYLDEQVSVLGASYKNRFGVGGGAQLLFFNMNGTEPKQTTCIAARWRSEVNAFDQSMMSPSTRRVGFKGIPLLLKKEEVVKLLAKKCEKWWRVDDWSLDISKFTARAEVEGVQLGKGGGVTSPAPEWNVLIQRDDHYGEEAEVSSVPVEEENGEQLNGTVAADMVSGTSLNCPPGCELNLNGLADVMEDSSPYLTSNSNLKLQSIDGSAEEHCPSFVPVSTPDAPLHIEGPSSKSNGQVDLQNSNRSRQNREGGHHYGNQPRTQFWFGSWSNQFFSATLFLRKGKSRRSANKLADELIEAEHRVRGLELVTQEGCNTGYGRDSDNNLLIGLSSCEREDDLVNWIRHIALPTAKGMGYLT</sequence>
<gene>
    <name evidence="4" type="ORF">IFM89_025598</name>
</gene>
<keyword evidence="2" id="KW-0812">Transmembrane</keyword>
<feature type="compositionally biased region" description="Polar residues" evidence="1">
    <location>
        <begin position="359"/>
        <end position="374"/>
    </location>
</feature>
<dbReference type="OrthoDB" id="428577at2759"/>
<dbReference type="EMBL" id="JADFTS010000003">
    <property type="protein sequence ID" value="KAF9615648.1"/>
    <property type="molecule type" value="Genomic_DNA"/>
</dbReference>
<evidence type="ECO:0000259" key="3">
    <source>
        <dbReference type="PROSITE" id="PS50053"/>
    </source>
</evidence>
<reference evidence="4 5" key="1">
    <citation type="submission" date="2020-10" db="EMBL/GenBank/DDBJ databases">
        <title>The Coptis chinensis genome and diversification of protoberbering-type alkaloids.</title>
        <authorList>
            <person name="Wang B."/>
            <person name="Shu S."/>
            <person name="Song C."/>
            <person name="Liu Y."/>
        </authorList>
    </citation>
    <scope>NUCLEOTIDE SEQUENCE [LARGE SCALE GENOMIC DNA]</scope>
    <source>
        <strain evidence="4">HL-2020</strain>
        <tissue evidence="4">Leaf</tissue>
    </source>
</reference>
<protein>
    <recommendedName>
        <fullName evidence="3">Ubiquitin-like domain-containing protein</fullName>
    </recommendedName>
</protein>
<dbReference type="Pfam" id="PF00240">
    <property type="entry name" value="ubiquitin"/>
    <property type="match status" value="1"/>
</dbReference>
<name>A0A835IFJ0_9MAGN</name>
<dbReference type="CDD" id="cd17039">
    <property type="entry name" value="Ubl_ubiquitin_like"/>
    <property type="match status" value="1"/>
</dbReference>
<feature type="domain" description="Ubiquitin-like" evidence="3">
    <location>
        <begin position="47"/>
        <end position="123"/>
    </location>
</feature>